<reference evidence="1 2" key="1">
    <citation type="submission" date="2014-11" db="EMBL/GenBank/DDBJ databases">
        <authorList>
            <person name="Zhu J."/>
            <person name="Qi W."/>
            <person name="Song R."/>
        </authorList>
    </citation>
    <scope>NUCLEOTIDE SEQUENCE [LARGE SCALE GENOMIC DNA]</scope>
</reference>
<proteinExistence type="predicted"/>
<accession>A0A0G4EZJ0</accession>
<evidence type="ECO:0000313" key="1">
    <source>
        <dbReference type="EMBL" id="CEM04547.1"/>
    </source>
</evidence>
<sequence length="172" mass="19741">MVHATNKQRPFDRIWLAEEHGGLNCRGTFMVLMDCALEDVGLTTRGPPDPVRQNIKALAEVYASRPFSHIEVSARALERIWQQCCKDERDFEQFYLDMWSQINNGSEAHVQEAYGVPLWIELEDESSLDTMHMMAEELDVVAISENRLGNWEISDEEPDPHALYCDVVEGDK</sequence>
<dbReference type="AlphaFoldDB" id="A0A0G4EZJ0"/>
<organism evidence="1 2">
    <name type="scientific">Vitrella brassicaformis (strain CCMP3155)</name>
    <dbReference type="NCBI Taxonomy" id="1169540"/>
    <lineage>
        <taxon>Eukaryota</taxon>
        <taxon>Sar</taxon>
        <taxon>Alveolata</taxon>
        <taxon>Colpodellida</taxon>
        <taxon>Vitrellaceae</taxon>
        <taxon>Vitrella</taxon>
    </lineage>
</organism>
<dbReference type="Proteomes" id="UP000041254">
    <property type="component" value="Unassembled WGS sequence"/>
</dbReference>
<protein>
    <submittedName>
        <fullName evidence="1">Uncharacterized protein</fullName>
    </submittedName>
</protein>
<dbReference type="InParanoid" id="A0A0G4EZJ0"/>
<dbReference type="VEuPathDB" id="CryptoDB:Vbra_8652"/>
<gene>
    <name evidence="1" type="ORF">Vbra_8652</name>
</gene>
<dbReference type="EMBL" id="CDMY01000353">
    <property type="protein sequence ID" value="CEM04547.1"/>
    <property type="molecule type" value="Genomic_DNA"/>
</dbReference>
<name>A0A0G4EZJ0_VITBC</name>
<dbReference type="PhylomeDB" id="A0A0G4EZJ0"/>
<evidence type="ECO:0000313" key="2">
    <source>
        <dbReference type="Proteomes" id="UP000041254"/>
    </source>
</evidence>
<keyword evidence="2" id="KW-1185">Reference proteome</keyword>